<accession>A0A1C3X9J1</accession>
<dbReference type="AlphaFoldDB" id="A0A1C3X9J1"/>
<keyword evidence="3" id="KW-1185">Reference proteome</keyword>
<dbReference type="SUPFAM" id="SSF51905">
    <property type="entry name" value="FAD/NAD(P)-binding domain"/>
    <property type="match status" value="1"/>
</dbReference>
<dbReference type="Pfam" id="PF13454">
    <property type="entry name" value="NAD_binding_9"/>
    <property type="match status" value="1"/>
</dbReference>
<dbReference type="PANTHER" id="PTHR40254:SF1">
    <property type="entry name" value="BLR0577 PROTEIN"/>
    <property type="match status" value="1"/>
</dbReference>
<dbReference type="Proteomes" id="UP000199435">
    <property type="component" value="Unassembled WGS sequence"/>
</dbReference>
<dbReference type="RefSeq" id="WP_092856260.1">
    <property type="nucleotide sequence ID" value="NZ_FMAH01000069.1"/>
</dbReference>
<gene>
    <name evidence="2" type="ORF">GA0061102_10696</name>
</gene>
<organism evidence="2 3">
    <name type="scientific">Rhizobium miluonense</name>
    <dbReference type="NCBI Taxonomy" id="411945"/>
    <lineage>
        <taxon>Bacteria</taxon>
        <taxon>Pseudomonadati</taxon>
        <taxon>Pseudomonadota</taxon>
        <taxon>Alphaproteobacteria</taxon>
        <taxon>Hyphomicrobiales</taxon>
        <taxon>Rhizobiaceae</taxon>
        <taxon>Rhizobium/Agrobacterium group</taxon>
        <taxon>Rhizobium</taxon>
    </lineage>
</organism>
<name>A0A1C3X9J1_9HYPH</name>
<dbReference type="InterPro" id="IPR036188">
    <property type="entry name" value="FAD/NAD-bd_sf"/>
</dbReference>
<dbReference type="EMBL" id="FMAH01000069">
    <property type="protein sequence ID" value="SCB48891.1"/>
    <property type="molecule type" value="Genomic_DNA"/>
</dbReference>
<protein>
    <submittedName>
        <fullName evidence="2">Uncharacterized NAD(P)/FAD-binding protein YdhS</fullName>
    </submittedName>
</protein>
<feature type="domain" description="FAD-dependent urate hydroxylase HpyO/Asp monooxygenase CreE-like FAD/NAD(P)-binding" evidence="1">
    <location>
        <begin position="24"/>
        <end position="180"/>
    </location>
</feature>
<dbReference type="PANTHER" id="PTHR40254">
    <property type="entry name" value="BLR0577 PROTEIN"/>
    <property type="match status" value="1"/>
</dbReference>
<evidence type="ECO:0000259" key="1">
    <source>
        <dbReference type="Pfam" id="PF13454"/>
    </source>
</evidence>
<reference evidence="3" key="1">
    <citation type="submission" date="2016-08" db="EMBL/GenBank/DDBJ databases">
        <authorList>
            <person name="Varghese N."/>
            <person name="Submissions Spin"/>
        </authorList>
    </citation>
    <scope>NUCLEOTIDE SEQUENCE [LARGE SCALE GENOMIC DNA]</scope>
    <source>
        <strain evidence="3">HAMBI 2971</strain>
    </source>
</reference>
<dbReference type="InterPro" id="IPR052189">
    <property type="entry name" value="L-asp_N-monooxygenase_NS-form"/>
</dbReference>
<evidence type="ECO:0000313" key="2">
    <source>
        <dbReference type="EMBL" id="SCB48891.1"/>
    </source>
</evidence>
<proteinExistence type="predicted"/>
<sequence length="471" mass="51667">MTVQGFFSAKANTASRAYAMPRIAVIGRGFSGMMMAIALMKTVRFPFYLQLFDPNSTVSGGQALASGRSSEILNSRVRDLSVSAGDPDDFNQWLSGNAPFRSAVPAAIPGFLQIFVPKSIFSDYVYQRFSEAFASRRDVTVQVSSQMVFGLRRIRGERFMVESDGAANAPFDMVVLATGYGVTDQDEPASDLASIPTTVRARRLVSRPHTILLGSGLRVVDRLLQMRDNGYMGQITIVSRRGFLPQSHTRNNADPVFPADEMPDQLSGIVRFIRSACQAAEADGQNWQSIMNGFRRHARSLWRSLPASQKQQFNRHLRALYDSHRNRLPEALHVRLMQELAEGNTLLRRGHLIRRTPTGLVLRPAGRQDIEQLYADDVIDCRCQAPNLNAPLLRSLIDAGLAVPDELGLGLAVEATGALEVNGHTTGALFAIGPLGLGSLPDIDLVPEIVTQAYAAAESMAERFHPQCKAV</sequence>
<dbReference type="OrthoDB" id="101972at2"/>
<evidence type="ECO:0000313" key="3">
    <source>
        <dbReference type="Proteomes" id="UP000199435"/>
    </source>
</evidence>
<dbReference type="InterPro" id="IPR038732">
    <property type="entry name" value="HpyO/CreE_NAD-binding"/>
</dbReference>